<sequence length="1886" mass="213863">MSYENILVQTLLIPRHHQRWVSKTRAVCLVTEEYLLNWKQGSVKNYGRSRYLSPADAELMLAPSCEVLTKPWIRISVKIIPKSDHLVDRLRDEPLSSSHISNCLAEHLAQVCRENFCNLWTSAAHKFSSKPDNVLKTAQEQFTEVVKKYLLRLQPGFYINLTDKQDSSLHTGSLISSPKNTVPLLGVVDCKEVYLVVQPYLAHSLQNIATYSPTLFTRSNAKPLFVLYQVLQSMASLHDRGLALGRLNLYNILVDKKLWVYVTVPNISFFHCHGDQIGQETAMCKIRGSQENENLTEASETSQKKLGHIETETLASEHRERIKCVSENEQSLADAVEFFHGSDFTNYCLDDLSQITENWVSRKLSNFKYLMILNYLAGRRTGDPNHHPVLPWVTDFSTADGVIRNLKRSKFRLNKGDRQLDFTYETMANFSNNIDHIPHHVSDVLSDITYYVYKARRTPKQILCKYVRSKWVPNEYPVSMQRMYHWTPDECIPEFFTDPTIFTSIHEDLPDLQLPSWCTSAQDFVLRHMNVLESEDVSEKLHHWIDLTFGFKLSGQASVRSKNVYLQLVDQHKNVKNHGVVQLFSHPHPHRLPISMQHDPQPPRFLGTQDLINAENSFDGKEVRPETAKIFIPKSFEPMAPLDQFESLHAFTSRAMRILSAGPASRELLTPYPADPHGRQQAVWRDMQSFGCVMCEMFSSQKLPLLQPNTSLMERYRMIQRLCAQERQTLPRFLQKAAEILLQLDTEPLPKNITQRNDGPLFDYPLINSMGLPPPTPTLLLQPYVDILPFPSYFANLYSCLQQFKDNDSEIDKVKMDMSKSQAERRKLIKVTARQKVALLEKYLVKYREDLSEEGYEILLPYVEELFQDPNTTVQAAWSLLNLVGQDLGPVETSKRFLSYLIRIFIGEVSTPKHMKLYHRTFLVQLLLRLGLDTFLTNFSTLLVEATAGYKDFILCGSTGNLEDEEEDETVEEKEEEDVFAGDCQTDVSSIENPLEGHKTIEDDLLDDSRPDIEDNDEPQVEDDIPEEEFGAMWIDGDVTVENTKDSLLKDTKDEISFDSQSSDQASMKSGDTDARKDLYQDGSLDGISIHSISAFLHQSQQPFTAEEESKISLNEFQQNLDEDVVDVTVFDSDIVVDDADSADDVDEISDVTSEKATSGQISSCSMIRSETDEFSQIHHTQTINIRDIAAESIKWLSHRLGPLLTAKFLSKNLVRMLALCYLGEEQMERVNQTEKCLPHTTFAVMGDQHAVKVLECLSYVACLYGEQVILLQYLPCIVDLVHVSWRRLTVRAEAGLVAALVLMRHMIPLLSDTAFMDVLQESIIKEVILPSLKLLSSTSTTFPSGSLYRSVALFKMVDIIYISGLRLGFEMTRSHMTTVLKSFFKPFSDVYGKQSNVPMSNSAGELKEVASQKSLKSMDENPDMSKSTGESIQLEMRETFSSQLAYAAYIPLTSIFGSHHMEDNVSNDDLIRKLCTECDSSLNLSGSFNNASTSDSNVSDSGSNAEMVGNQICLSMEEDLGINLETRHLRDQFSQSGILRVEPEETKCSDIDRNKNRHLRGDWLAYWEHELGLNERDTVFNFKQIKLQTFLGHKNSIRSITVLDNENSFISASKDKTVKLWSLSSFGDGSGKCKYQGSYEQHKKSVFSVVYLENIRLVASCDSTVHIWDPFTEHTIRQLDSLKYSPVIALTPLPLPSTVIVTATTDCTLRFLDLRKADYSHEFKCTLTSTGPIRCVTVSPNGSWVAVGFSTGIITILDLHTGILMNSWKGHDGEIVQMKTYNKNSFVTTSFDMTMKLWNLDGEEICQFKGYSEPIHCVNFYKGQIISATTGNKIGVHTSVDKQANFSSTKLRSETFKGVLTSMAILPLNRTMLLGADNGSIRLLC</sequence>
<evidence type="ECO:0000313" key="8">
    <source>
        <dbReference type="Proteomes" id="UP001634394"/>
    </source>
</evidence>
<organism evidence="7 8">
    <name type="scientific">Sinanodonta woodiana</name>
    <name type="common">Chinese pond mussel</name>
    <name type="synonym">Anodonta woodiana</name>
    <dbReference type="NCBI Taxonomy" id="1069815"/>
    <lineage>
        <taxon>Eukaryota</taxon>
        <taxon>Metazoa</taxon>
        <taxon>Spiralia</taxon>
        <taxon>Lophotrochozoa</taxon>
        <taxon>Mollusca</taxon>
        <taxon>Bivalvia</taxon>
        <taxon>Autobranchia</taxon>
        <taxon>Heteroconchia</taxon>
        <taxon>Palaeoheterodonta</taxon>
        <taxon>Unionida</taxon>
        <taxon>Unionoidea</taxon>
        <taxon>Unionidae</taxon>
        <taxon>Unioninae</taxon>
        <taxon>Sinanodonta</taxon>
    </lineage>
</organism>
<evidence type="ECO:0000256" key="3">
    <source>
        <dbReference type="ARBA" id="ARBA00022737"/>
    </source>
</evidence>
<evidence type="ECO:0000259" key="6">
    <source>
        <dbReference type="PROSITE" id="PS50197"/>
    </source>
</evidence>
<dbReference type="FunFam" id="1.10.1540.10:FF:000003">
    <property type="entry name" value="WD repeat-containing protein 81 isoform X1"/>
    <property type="match status" value="1"/>
</dbReference>
<dbReference type="InterPro" id="IPR036322">
    <property type="entry name" value="WD40_repeat_dom_sf"/>
</dbReference>
<dbReference type="Pfam" id="PF02138">
    <property type="entry name" value="Beach"/>
    <property type="match status" value="1"/>
</dbReference>
<keyword evidence="2 4" id="KW-0853">WD repeat</keyword>
<dbReference type="PROSITE" id="PS50294">
    <property type="entry name" value="WD_REPEATS_REGION"/>
    <property type="match status" value="1"/>
</dbReference>
<feature type="repeat" description="WD" evidence="4">
    <location>
        <begin position="1591"/>
        <end position="1626"/>
    </location>
</feature>
<protein>
    <recommendedName>
        <fullName evidence="6">BEACH domain-containing protein</fullName>
    </recommendedName>
</protein>
<feature type="repeat" description="WD" evidence="4">
    <location>
        <begin position="1640"/>
        <end position="1679"/>
    </location>
</feature>
<feature type="compositionally biased region" description="Acidic residues" evidence="5">
    <location>
        <begin position="1014"/>
        <end position="1026"/>
    </location>
</feature>
<evidence type="ECO:0000256" key="2">
    <source>
        <dbReference type="ARBA" id="ARBA00022574"/>
    </source>
</evidence>
<dbReference type="CDD" id="cd06071">
    <property type="entry name" value="Beach"/>
    <property type="match status" value="1"/>
</dbReference>
<evidence type="ECO:0000256" key="1">
    <source>
        <dbReference type="ARBA" id="ARBA00004419"/>
    </source>
</evidence>
<keyword evidence="8" id="KW-1185">Reference proteome</keyword>
<evidence type="ECO:0000256" key="5">
    <source>
        <dbReference type="SAM" id="MobiDB-lite"/>
    </source>
</evidence>
<dbReference type="Pfam" id="PF00400">
    <property type="entry name" value="WD40"/>
    <property type="match status" value="3"/>
</dbReference>
<feature type="region of interest" description="Disordered" evidence="5">
    <location>
        <begin position="961"/>
        <end position="1026"/>
    </location>
</feature>
<feature type="compositionally biased region" description="Basic and acidic residues" evidence="5">
    <location>
        <begin position="1071"/>
        <end position="1080"/>
    </location>
</feature>
<feature type="region of interest" description="Disordered" evidence="5">
    <location>
        <begin position="1056"/>
        <end position="1080"/>
    </location>
</feature>
<dbReference type="SMART" id="SM00320">
    <property type="entry name" value="WD40"/>
    <property type="match status" value="7"/>
</dbReference>
<dbReference type="InterPro" id="IPR052651">
    <property type="entry name" value="WDR81"/>
</dbReference>
<dbReference type="SUPFAM" id="SSF56112">
    <property type="entry name" value="Protein kinase-like (PK-like)"/>
    <property type="match status" value="1"/>
</dbReference>
<dbReference type="GO" id="GO:0005776">
    <property type="term" value="C:autophagosome"/>
    <property type="evidence" value="ECO:0007669"/>
    <property type="project" value="UniProtKB-SubCell"/>
</dbReference>
<dbReference type="EMBL" id="JBJQND010000006">
    <property type="protein sequence ID" value="KAL3874505.1"/>
    <property type="molecule type" value="Genomic_DNA"/>
</dbReference>
<feature type="region of interest" description="Disordered" evidence="5">
    <location>
        <begin position="1409"/>
        <end position="1428"/>
    </location>
</feature>
<reference evidence="7 8" key="1">
    <citation type="submission" date="2024-11" db="EMBL/GenBank/DDBJ databases">
        <title>Chromosome-level genome assembly of the freshwater bivalve Anodonta woodiana.</title>
        <authorList>
            <person name="Chen X."/>
        </authorList>
    </citation>
    <scope>NUCLEOTIDE SEQUENCE [LARGE SCALE GENOMIC DNA]</scope>
    <source>
        <strain evidence="7">MN2024</strain>
        <tissue evidence="7">Gills</tissue>
    </source>
</reference>
<dbReference type="SUPFAM" id="SSF50978">
    <property type="entry name" value="WD40 repeat-like"/>
    <property type="match status" value="1"/>
</dbReference>
<comment type="caution">
    <text evidence="7">The sequence shown here is derived from an EMBL/GenBank/DDBJ whole genome shotgun (WGS) entry which is preliminary data.</text>
</comment>
<gene>
    <name evidence="7" type="ORF">ACJMK2_037514</name>
</gene>
<feature type="domain" description="BEACH" evidence="6">
    <location>
        <begin position="344"/>
        <end position="616"/>
    </location>
</feature>
<feature type="compositionally biased region" description="Polar residues" evidence="5">
    <location>
        <begin position="1058"/>
        <end position="1070"/>
    </location>
</feature>
<comment type="subcellular location">
    <subcellularLocation>
        <location evidence="1">Cytoplasmic vesicle</location>
        <location evidence="1">Autophagosome</location>
    </subcellularLocation>
</comment>
<dbReference type="PANTHER" id="PTHR44662:SF1">
    <property type="entry name" value="WD REPEAT-CONTAINING PROTEIN 81"/>
    <property type="match status" value="1"/>
</dbReference>
<dbReference type="PROSITE" id="PS50082">
    <property type="entry name" value="WD_REPEATS_2"/>
    <property type="match status" value="2"/>
</dbReference>
<dbReference type="InterPro" id="IPR015943">
    <property type="entry name" value="WD40/YVTN_repeat-like_dom_sf"/>
</dbReference>
<dbReference type="InterPro" id="IPR001680">
    <property type="entry name" value="WD40_rpt"/>
</dbReference>
<dbReference type="Gene3D" id="1.10.1540.10">
    <property type="entry name" value="BEACH domain"/>
    <property type="match status" value="1"/>
</dbReference>
<dbReference type="SMART" id="SM01026">
    <property type="entry name" value="Beach"/>
    <property type="match status" value="1"/>
</dbReference>
<dbReference type="InterPro" id="IPR011009">
    <property type="entry name" value="Kinase-like_dom_sf"/>
</dbReference>
<dbReference type="SUPFAM" id="SSF81837">
    <property type="entry name" value="BEACH domain"/>
    <property type="match status" value="1"/>
</dbReference>
<dbReference type="Gene3D" id="2.130.10.10">
    <property type="entry name" value="YVTN repeat-like/Quinoprotein amine dehydrogenase"/>
    <property type="match status" value="2"/>
</dbReference>
<evidence type="ECO:0000256" key="4">
    <source>
        <dbReference type="PROSITE-ProRule" id="PRU00221"/>
    </source>
</evidence>
<dbReference type="PROSITE" id="PS50197">
    <property type="entry name" value="BEACH"/>
    <property type="match status" value="1"/>
</dbReference>
<keyword evidence="3" id="KW-0677">Repeat</keyword>
<dbReference type="PANTHER" id="PTHR44662">
    <property type="entry name" value="WD REPEAT-CONTAINING PROTEIN 81"/>
    <property type="match status" value="1"/>
</dbReference>
<dbReference type="Proteomes" id="UP001634394">
    <property type="component" value="Unassembled WGS sequence"/>
</dbReference>
<evidence type="ECO:0000313" key="7">
    <source>
        <dbReference type="EMBL" id="KAL3874505.1"/>
    </source>
</evidence>
<name>A0ABD3WKM3_SINWO</name>
<feature type="compositionally biased region" description="Basic and acidic residues" evidence="5">
    <location>
        <begin position="995"/>
        <end position="1013"/>
    </location>
</feature>
<dbReference type="InterPro" id="IPR036372">
    <property type="entry name" value="BEACH_dom_sf"/>
</dbReference>
<proteinExistence type="predicted"/>
<accession>A0ABD3WKM3</accession>
<dbReference type="InterPro" id="IPR000409">
    <property type="entry name" value="BEACH_dom"/>
</dbReference>
<feature type="compositionally biased region" description="Acidic residues" evidence="5">
    <location>
        <begin position="962"/>
        <end position="980"/>
    </location>
</feature>